<feature type="domain" description="PAS" evidence="12">
    <location>
        <begin position="822"/>
        <end position="871"/>
    </location>
</feature>
<dbReference type="PROSITE" id="PS51410">
    <property type="entry name" value="BH4_AAA_HYDROXYL_2"/>
    <property type="match status" value="1"/>
</dbReference>
<dbReference type="SUPFAM" id="SSF47459">
    <property type="entry name" value="HLH, helix-loop-helix DNA-binding domain"/>
    <property type="match status" value="1"/>
</dbReference>
<dbReference type="PROSITE" id="PS50888">
    <property type="entry name" value="BHLH"/>
    <property type="match status" value="1"/>
</dbReference>
<dbReference type="Gene3D" id="3.30.450.20">
    <property type="entry name" value="PAS domain"/>
    <property type="match status" value="2"/>
</dbReference>
<dbReference type="SMART" id="SM00091">
    <property type="entry name" value="PAS"/>
    <property type="match status" value="2"/>
</dbReference>
<dbReference type="Proteomes" id="UP001168972">
    <property type="component" value="Unassembled WGS sequence"/>
</dbReference>
<dbReference type="SUPFAM" id="SSF56534">
    <property type="entry name" value="Aromatic aminoacid monoxygenases, catalytic and oligomerization domains"/>
    <property type="match status" value="1"/>
</dbReference>
<proteinExistence type="inferred from homology"/>
<dbReference type="GO" id="GO:0046983">
    <property type="term" value="F:protein dimerization activity"/>
    <property type="evidence" value="ECO:0007669"/>
    <property type="project" value="InterPro"/>
</dbReference>
<keyword evidence="5" id="KW-0560">Oxidoreductase</keyword>
<keyword evidence="7" id="KW-0503">Monooxygenase</keyword>
<dbReference type="PRINTS" id="PR00372">
    <property type="entry name" value="FYWHYDRXLASE"/>
</dbReference>
<feature type="binding site" evidence="9">
    <location>
        <position position="399"/>
    </location>
    <ligand>
        <name>Fe cation</name>
        <dbReference type="ChEBI" id="CHEBI:24875"/>
    </ligand>
</feature>
<organism evidence="16 17">
    <name type="scientific">Microctonus hyperodae</name>
    <name type="common">Parasitoid wasp</name>
    <dbReference type="NCBI Taxonomy" id="165561"/>
    <lineage>
        <taxon>Eukaryota</taxon>
        <taxon>Metazoa</taxon>
        <taxon>Ecdysozoa</taxon>
        <taxon>Arthropoda</taxon>
        <taxon>Hexapoda</taxon>
        <taxon>Insecta</taxon>
        <taxon>Pterygota</taxon>
        <taxon>Neoptera</taxon>
        <taxon>Endopterygota</taxon>
        <taxon>Hymenoptera</taxon>
        <taxon>Apocrita</taxon>
        <taxon>Ichneumonoidea</taxon>
        <taxon>Braconidae</taxon>
        <taxon>Euphorinae</taxon>
        <taxon>Microctonus</taxon>
    </lineage>
</organism>
<dbReference type="SUPFAM" id="SSF55785">
    <property type="entry name" value="PYP-like sensor domain (PAS domain)"/>
    <property type="match status" value="2"/>
</dbReference>
<dbReference type="NCBIfam" id="TIGR01269">
    <property type="entry name" value="Tyr_3_monoox"/>
    <property type="match status" value="1"/>
</dbReference>
<evidence type="ECO:0000313" key="16">
    <source>
        <dbReference type="EMBL" id="KAK0181408.1"/>
    </source>
</evidence>
<evidence type="ECO:0000256" key="1">
    <source>
        <dbReference type="ARBA" id="ARBA00001954"/>
    </source>
</evidence>
<dbReference type="Gene3D" id="1.10.800.10">
    <property type="entry name" value="Aromatic amino acid hydroxylase"/>
    <property type="match status" value="1"/>
</dbReference>
<dbReference type="InterPro" id="IPR036329">
    <property type="entry name" value="Aro-AA_hydroxylase_C_sf"/>
</dbReference>
<comment type="similarity">
    <text evidence="3">Belongs to the biopterin-dependent aromatic amino acid hydroxylase family.</text>
</comment>
<evidence type="ECO:0008006" key="18">
    <source>
        <dbReference type="Google" id="ProtNLM"/>
    </source>
</evidence>
<evidence type="ECO:0000259" key="14">
    <source>
        <dbReference type="PROSITE" id="PS51410"/>
    </source>
</evidence>
<evidence type="ECO:0000256" key="9">
    <source>
        <dbReference type="PIRSR" id="PIRSR601273-2"/>
    </source>
</evidence>
<dbReference type="CDD" id="cd11391">
    <property type="entry name" value="bHLH_PAS"/>
    <property type="match status" value="1"/>
</dbReference>
<dbReference type="InterPro" id="IPR045865">
    <property type="entry name" value="ACT-like_dom_sf"/>
</dbReference>
<evidence type="ECO:0000256" key="3">
    <source>
        <dbReference type="ARBA" id="ARBA00009712"/>
    </source>
</evidence>
<dbReference type="GO" id="GO:0043204">
    <property type="term" value="C:perikaryon"/>
    <property type="evidence" value="ECO:0007669"/>
    <property type="project" value="TreeGrafter"/>
</dbReference>
<dbReference type="Pfam" id="PF00351">
    <property type="entry name" value="Biopterin_H"/>
    <property type="match status" value="1"/>
</dbReference>
<dbReference type="GO" id="GO:0006585">
    <property type="term" value="P:dopamine biosynthetic process from tyrosine"/>
    <property type="evidence" value="ECO:0007669"/>
    <property type="project" value="TreeGrafter"/>
</dbReference>
<evidence type="ECO:0000256" key="11">
    <source>
        <dbReference type="SAM" id="MobiDB-lite"/>
    </source>
</evidence>
<dbReference type="PANTHER" id="PTHR11473:SF15">
    <property type="entry name" value="TYROSINE 3-MONOOXYGENASE"/>
    <property type="match status" value="1"/>
</dbReference>
<feature type="binding site" evidence="9">
    <location>
        <position position="394"/>
    </location>
    <ligand>
        <name>Fe cation</name>
        <dbReference type="ChEBI" id="CHEBI:24875"/>
    </ligand>
</feature>
<dbReference type="InterPro" id="IPR041903">
    <property type="entry name" value="Eu_TyrOH_cat"/>
</dbReference>
<feature type="binding site" evidence="9">
    <location>
        <position position="439"/>
    </location>
    <ligand>
        <name>Fe cation</name>
        <dbReference type="ChEBI" id="CHEBI:24875"/>
    </ligand>
</feature>
<dbReference type="GO" id="GO:0045944">
    <property type="term" value="P:positive regulation of transcription by RNA polymerase II"/>
    <property type="evidence" value="ECO:0007669"/>
    <property type="project" value="UniProtKB-ARBA"/>
</dbReference>
<comment type="caution">
    <text evidence="16">The sequence shown here is derived from an EMBL/GenBank/DDBJ whole genome shotgun (WGS) entry which is preliminary data.</text>
</comment>
<feature type="domain" description="BHLH" evidence="13">
    <location>
        <begin position="563"/>
        <end position="616"/>
    </location>
</feature>
<dbReference type="GO" id="GO:0048066">
    <property type="term" value="P:developmental pigmentation"/>
    <property type="evidence" value="ECO:0007669"/>
    <property type="project" value="UniProtKB-ARBA"/>
</dbReference>
<protein>
    <recommendedName>
        <fullName evidence="18">Tyrosine 3-monooxygenase</fullName>
    </recommendedName>
</protein>
<dbReference type="InterPro" id="IPR018301">
    <property type="entry name" value="ArAA_hydroxylase_Fe/CU_BS"/>
</dbReference>
<reference evidence="16" key="1">
    <citation type="journal article" date="2023" name="bioRxiv">
        <title>Scaffold-level genome assemblies of two parasitoid biocontrol wasps reveal the parthenogenesis mechanism and an associated novel virus.</title>
        <authorList>
            <person name="Inwood S."/>
            <person name="Skelly J."/>
            <person name="Guhlin J."/>
            <person name="Harrop T."/>
            <person name="Goldson S."/>
            <person name="Dearden P."/>
        </authorList>
    </citation>
    <scope>NUCLEOTIDE SEQUENCE</scope>
    <source>
        <strain evidence="16">Lincoln</strain>
        <tissue evidence="16">Whole body</tissue>
    </source>
</reference>
<keyword evidence="4 9" id="KW-0479">Metal-binding</keyword>
<dbReference type="InterPro" id="IPR000014">
    <property type="entry name" value="PAS"/>
</dbReference>
<dbReference type="SUPFAM" id="SSF55021">
    <property type="entry name" value="ACT-like"/>
    <property type="match status" value="1"/>
</dbReference>
<evidence type="ECO:0000256" key="6">
    <source>
        <dbReference type="ARBA" id="ARBA00023004"/>
    </source>
</evidence>
<dbReference type="Pfam" id="PF00010">
    <property type="entry name" value="HLH"/>
    <property type="match status" value="1"/>
</dbReference>
<feature type="region of interest" description="Disordered" evidence="11">
    <location>
        <begin position="50"/>
        <end position="117"/>
    </location>
</feature>
<evidence type="ECO:0000259" key="12">
    <source>
        <dbReference type="PROSITE" id="PS50112"/>
    </source>
</evidence>
<dbReference type="GO" id="GO:0004511">
    <property type="term" value="F:tyrosine 3-monooxygenase activity"/>
    <property type="evidence" value="ECO:0007669"/>
    <property type="project" value="InterPro"/>
</dbReference>
<gene>
    <name evidence="16" type="ORF">PV327_003697</name>
</gene>
<dbReference type="InterPro" id="IPR002912">
    <property type="entry name" value="ACT_dom"/>
</dbReference>
<dbReference type="InterPro" id="IPR001273">
    <property type="entry name" value="ArAA_hydroxylase"/>
</dbReference>
<sequence length="1343" mass="152472">MMAVAAAQKNREMFAIKKSYSIENGYPARRRSLVDDARFETLVVKQTKQSVLEEARQRANDSNADPSACDQAQHEETYTSSSDDEQLETLSFAAKEGEAKAEASSSDGEEKTGIDDDYGLTEEEVVLAKTISESSDGELAIQKASLMLRLRDGIGSLARILKTVENFKGTVTHLESRPSRKEGNQFDVLITVDMTRHCLLQLIRNLRQSAALGEVTLLGDNSLSIKDPWFPRHASELDNCNHLMTKYEPDLDMNHPGFADKEYRARRKIIAEIAFAYKYGDPIPSIPYTETENETWLRVFNTVVDLVPKHACIEYQRVFKKLRDEKIFVADHIPQLQEVSDFLKKNTGFTLRPAAGLLTARDFLSSLAFRIFQSTQYVRHINSPYHTPEPDCIHELLGHMPLLADPSFAQFSQEIGLASLGASDEEIEKLSTIYWFTVEFGLCKEGKEVKAYGAGLLSAYGELLHSLSDKCEHRPFDPTTTAIQPYQDQEFQPIYYVAESFEDAKEKFRRWVSTMSRPFEVRFNPHTQRVEVLDSVDTLESLVTQLNTEMIHLSNAINKMKSSARASRNLAEKQRRDNLNNNIAMMAALVPTIIGSSRRQDKISILRLAGAYLRTNFTIGPGIPQFLPSKYDDIDLEDNFIDASEGNGGFLIVVTTTGNIVYVGRRIESQLGHIPMELIGRSLYSYIHQDDHDELTKALTPDDTFPEIIDVNHMDQNSNSSDDVIPLKNNKYISFNDQRRNFNIKLAQRTNSRNEHTQFKYFCVSGVLKLADYCKKKMNRNRNITSNDIVFIGIARMMQKRITELSLFEANKQEYVTRHLLDGRIVFSDHRIAVVAGYMTEEVSGTNAFSFMHKEDVRYTVMALKQMYDQRQGYGASCYRLLSKSGAFIYLRTHGYLELDKKAGTFESFICVNTLVEKEEGDALIKELKERFSAVTSKDVPIKNEALPSPDSQSNVEDPTQLEDVISQLINDLPSPVPTDDQNVLSPAPDIQYAKAAIYSQQMPPISIQSSKIGIKNLEIPNKGKHNNSIVDESNCPPINQQSLRGKPEIYETSNQSLHDETSTSEQNKVVNFDISNNDNGDYVNDSLSVISKSITINNEHSTDVLFQSKQLPSKPGCKYITRGKHLYELGSNTTNEINTTIIDEDCTELRPTVVCTHKIDKSPLENDECNKNHAGKVLITLRNEIMNYDVEQQGIKRPLEDDDCAKFDKKQRNSFQVNKEKSINPSIQNMMENNPDFLKMIDELGKVIKSDANTNDSTIMKFPNHQVDRTLRQTYSRLKDHINYQGTQINELELVFDNENLYAQRENLEQLQAEHEIQKEMIKTLQQDHHSIQVNVTKNIGV</sequence>
<dbReference type="PANTHER" id="PTHR11473">
    <property type="entry name" value="AROMATIC AMINO ACID HYDROXYLASE"/>
    <property type="match status" value="1"/>
</dbReference>
<evidence type="ECO:0000256" key="2">
    <source>
        <dbReference type="ARBA" id="ARBA00004489"/>
    </source>
</evidence>
<dbReference type="FunFam" id="1.10.800.10:FF:000004">
    <property type="entry name" value="Tyrosine 3-monooxygenase"/>
    <property type="match status" value="1"/>
</dbReference>
<evidence type="ECO:0000256" key="5">
    <source>
        <dbReference type="ARBA" id="ARBA00023002"/>
    </source>
</evidence>
<dbReference type="CDD" id="cd00130">
    <property type="entry name" value="PAS"/>
    <property type="match status" value="1"/>
</dbReference>
<keyword evidence="6 9" id="KW-0408">Iron</keyword>
<dbReference type="PROSITE" id="PS50112">
    <property type="entry name" value="PAS"/>
    <property type="match status" value="2"/>
</dbReference>
<name>A0AA39G4T9_MICHY</name>
<dbReference type="InterPro" id="IPR011598">
    <property type="entry name" value="bHLH_dom"/>
</dbReference>
<dbReference type="CDD" id="cd03345">
    <property type="entry name" value="eu_TyrOH"/>
    <property type="match status" value="1"/>
</dbReference>
<dbReference type="InterPro" id="IPR035965">
    <property type="entry name" value="PAS-like_dom_sf"/>
</dbReference>
<dbReference type="GO" id="GO:0005737">
    <property type="term" value="C:cytoplasm"/>
    <property type="evidence" value="ECO:0007669"/>
    <property type="project" value="TreeGrafter"/>
</dbReference>
<dbReference type="EMBL" id="JAQQBR010000002">
    <property type="protein sequence ID" value="KAK0181408.1"/>
    <property type="molecule type" value="Genomic_DNA"/>
</dbReference>
<evidence type="ECO:0000313" key="17">
    <source>
        <dbReference type="Proteomes" id="UP001168972"/>
    </source>
</evidence>
<evidence type="ECO:0000256" key="8">
    <source>
        <dbReference type="ARBA" id="ARBA00023273"/>
    </source>
</evidence>
<keyword evidence="8" id="KW-0966">Cell projection</keyword>
<evidence type="ECO:0000259" key="15">
    <source>
        <dbReference type="PROSITE" id="PS51671"/>
    </source>
</evidence>
<feature type="domain" description="PAS" evidence="12">
    <location>
        <begin position="636"/>
        <end position="699"/>
    </location>
</feature>
<keyword evidence="10" id="KW-0175">Coiled coil</keyword>
<dbReference type="InterPro" id="IPR019774">
    <property type="entry name" value="Aromatic-AA_hydroxylase_C"/>
</dbReference>
<dbReference type="Pfam" id="PF00989">
    <property type="entry name" value="PAS"/>
    <property type="match status" value="1"/>
</dbReference>
<dbReference type="InterPro" id="IPR013767">
    <property type="entry name" value="PAS_fold"/>
</dbReference>
<feature type="domain" description="ACT" evidence="15">
    <location>
        <begin position="145"/>
        <end position="220"/>
    </location>
</feature>
<dbReference type="GO" id="GO:0005506">
    <property type="term" value="F:iron ion binding"/>
    <property type="evidence" value="ECO:0007669"/>
    <property type="project" value="InterPro"/>
</dbReference>
<dbReference type="Gene3D" id="4.10.280.10">
    <property type="entry name" value="Helix-loop-helix DNA-binding domain"/>
    <property type="match status" value="1"/>
</dbReference>
<keyword evidence="17" id="KW-1185">Reference proteome</keyword>
<evidence type="ECO:0000256" key="4">
    <source>
        <dbReference type="ARBA" id="ARBA00022723"/>
    </source>
</evidence>
<feature type="domain" description="Biopterin-dependent aromatic amino acid hydroxylase family profile" evidence="14">
    <location>
        <begin position="215"/>
        <end position="561"/>
    </location>
</feature>
<evidence type="ECO:0000256" key="10">
    <source>
        <dbReference type="SAM" id="Coils"/>
    </source>
</evidence>
<comment type="subcellular location">
    <subcellularLocation>
        <location evidence="2">Cell projection</location>
        <location evidence="2">Axon</location>
    </subcellularLocation>
</comment>
<reference evidence="16" key="2">
    <citation type="submission" date="2023-03" db="EMBL/GenBank/DDBJ databases">
        <authorList>
            <person name="Inwood S.N."/>
            <person name="Skelly J.G."/>
            <person name="Guhlin J."/>
            <person name="Harrop T.W.R."/>
            <person name="Goldson S.G."/>
            <person name="Dearden P.K."/>
        </authorList>
    </citation>
    <scope>NUCLEOTIDE SEQUENCE</scope>
    <source>
        <strain evidence="16">Lincoln</strain>
        <tissue evidence="16">Whole body</tissue>
    </source>
</reference>
<dbReference type="InterPro" id="IPR036638">
    <property type="entry name" value="HLH_DNA-bd_sf"/>
</dbReference>
<dbReference type="PROSITE" id="PS51671">
    <property type="entry name" value="ACT"/>
    <property type="match status" value="1"/>
</dbReference>
<dbReference type="PROSITE" id="PS00367">
    <property type="entry name" value="BH4_AAA_HYDROXYL_1"/>
    <property type="match status" value="1"/>
</dbReference>
<dbReference type="Pfam" id="PF14598">
    <property type="entry name" value="PAS_11"/>
    <property type="match status" value="1"/>
</dbReference>
<accession>A0AA39G4T9</accession>
<evidence type="ECO:0000259" key="13">
    <source>
        <dbReference type="PROSITE" id="PS50888"/>
    </source>
</evidence>
<dbReference type="GO" id="GO:0030424">
    <property type="term" value="C:axon"/>
    <property type="evidence" value="ECO:0007669"/>
    <property type="project" value="UniProtKB-SubCell"/>
</dbReference>
<comment type="cofactor">
    <cofactor evidence="1 9">
        <name>Fe(2+)</name>
        <dbReference type="ChEBI" id="CHEBI:29033"/>
    </cofactor>
</comment>
<feature type="coiled-coil region" evidence="10">
    <location>
        <begin position="1299"/>
        <end position="1329"/>
    </location>
</feature>
<dbReference type="SMART" id="SM00353">
    <property type="entry name" value="HLH"/>
    <property type="match status" value="1"/>
</dbReference>
<evidence type="ECO:0000256" key="7">
    <source>
        <dbReference type="ARBA" id="ARBA00023033"/>
    </source>
</evidence>
<dbReference type="InterPro" id="IPR036951">
    <property type="entry name" value="ArAA_hydroxylase_sf"/>
</dbReference>
<dbReference type="InterPro" id="IPR005962">
    <property type="entry name" value="Tyr_3_mOase"/>
</dbReference>